<dbReference type="InterPro" id="IPR009000">
    <property type="entry name" value="Transl_B-barrel_sf"/>
</dbReference>
<dbReference type="Proteomes" id="UP000823046">
    <property type="component" value="Unassembled WGS sequence"/>
</dbReference>
<organism evidence="4 5">
    <name type="scientific">Cardiosporidium cionae</name>
    <dbReference type="NCBI Taxonomy" id="476202"/>
    <lineage>
        <taxon>Eukaryota</taxon>
        <taxon>Sar</taxon>
        <taxon>Alveolata</taxon>
        <taxon>Apicomplexa</taxon>
        <taxon>Aconoidasida</taxon>
        <taxon>Nephromycida</taxon>
        <taxon>Cardiosporidium</taxon>
    </lineage>
</organism>
<protein>
    <submittedName>
        <fullName evidence="4">Translation initiation factor IF-2</fullName>
    </submittedName>
</protein>
<dbReference type="InterPro" id="IPR029459">
    <property type="entry name" value="EFTU-type"/>
</dbReference>
<dbReference type="SUPFAM" id="SSF50447">
    <property type="entry name" value="Translation proteins"/>
    <property type="match status" value="1"/>
</dbReference>
<dbReference type="InterPro" id="IPR015760">
    <property type="entry name" value="TIF_IF2"/>
</dbReference>
<accession>A0ABQ7JAP6</accession>
<dbReference type="GO" id="GO:0003743">
    <property type="term" value="F:translation initiation factor activity"/>
    <property type="evidence" value="ECO:0007669"/>
    <property type="project" value="UniProtKB-KW"/>
</dbReference>
<keyword evidence="4" id="KW-0396">Initiation factor</keyword>
<name>A0ABQ7JAP6_9APIC</name>
<dbReference type="PANTHER" id="PTHR43381">
    <property type="entry name" value="TRANSLATION INITIATION FACTOR IF-2-RELATED"/>
    <property type="match status" value="1"/>
</dbReference>
<sequence length="181" mass="20826">MEISTDPEAEKEAVILGVKILSAEIIYHLFDDFTKYIHEYNEEKKRSKSAQAVFPCELSVLSQYIFNKKDPIIIGVKVDAGILKVGTPLVVPEKEFLFLGTVHSLEHNNKNVEKATKGQEICLKISGDPHIMYGRHFDNKNKIYSRVSRDSIDCLKEHFRDEISKDDWKLMVQLKKVFSIL</sequence>
<keyword evidence="5" id="KW-1185">Reference proteome</keyword>
<dbReference type="Gene3D" id="3.40.50.10050">
    <property type="entry name" value="Translation initiation factor IF- 2, domain 3"/>
    <property type="match status" value="1"/>
</dbReference>
<evidence type="ECO:0000313" key="5">
    <source>
        <dbReference type="Proteomes" id="UP000823046"/>
    </source>
</evidence>
<comment type="caution">
    <text evidence="4">The sequence shown here is derived from an EMBL/GenBank/DDBJ whole genome shotgun (WGS) entry which is preliminary data.</text>
</comment>
<keyword evidence="2" id="KW-0342">GTP-binding</keyword>
<dbReference type="PANTHER" id="PTHR43381:SF4">
    <property type="entry name" value="EUKARYOTIC TRANSLATION INITIATION FACTOR 5B"/>
    <property type="match status" value="1"/>
</dbReference>
<evidence type="ECO:0000259" key="3">
    <source>
        <dbReference type="Pfam" id="PF14578"/>
    </source>
</evidence>
<reference evidence="4 5" key="1">
    <citation type="journal article" date="2020" name="bioRxiv">
        <title>Metabolic contributions of an alphaproteobacterial endosymbiont in the apicomplexan Cardiosporidium cionae.</title>
        <authorList>
            <person name="Hunter E.S."/>
            <person name="Paight C.J."/>
            <person name="Lane C.E."/>
        </authorList>
    </citation>
    <scope>NUCLEOTIDE SEQUENCE [LARGE SCALE GENOMIC DNA]</scope>
    <source>
        <strain evidence="4">ESH_2018</strain>
    </source>
</reference>
<dbReference type="Pfam" id="PF14578">
    <property type="entry name" value="GTP_EFTU_D4"/>
    <property type="match status" value="1"/>
</dbReference>
<evidence type="ECO:0000256" key="1">
    <source>
        <dbReference type="ARBA" id="ARBA00022741"/>
    </source>
</evidence>
<dbReference type="Gene3D" id="2.40.30.10">
    <property type="entry name" value="Translation factors"/>
    <property type="match status" value="1"/>
</dbReference>
<keyword evidence="1" id="KW-0547">Nucleotide-binding</keyword>
<keyword evidence="4" id="KW-0648">Protein biosynthesis</keyword>
<feature type="domain" description="Elongation factor Tu-type" evidence="3">
    <location>
        <begin position="55"/>
        <end position="144"/>
    </location>
</feature>
<dbReference type="InterPro" id="IPR036925">
    <property type="entry name" value="TIF_IF2_dom3_sf"/>
</dbReference>
<gene>
    <name evidence="4" type="ORF">IE077_000357</name>
</gene>
<evidence type="ECO:0000313" key="4">
    <source>
        <dbReference type="EMBL" id="KAF8821072.1"/>
    </source>
</evidence>
<proteinExistence type="predicted"/>
<dbReference type="SUPFAM" id="SSF52156">
    <property type="entry name" value="Initiation factor IF2/eIF5b, domain 3"/>
    <property type="match status" value="1"/>
</dbReference>
<evidence type="ECO:0000256" key="2">
    <source>
        <dbReference type="ARBA" id="ARBA00023134"/>
    </source>
</evidence>
<dbReference type="EMBL" id="JADAQX010000241">
    <property type="protein sequence ID" value="KAF8821072.1"/>
    <property type="molecule type" value="Genomic_DNA"/>
</dbReference>